<dbReference type="Proteomes" id="UP001374584">
    <property type="component" value="Unassembled WGS sequence"/>
</dbReference>
<comment type="caution">
    <text evidence="5">The sequence shown here is derived from an EMBL/GenBank/DDBJ whole genome shotgun (WGS) entry which is preliminary data.</text>
</comment>
<dbReference type="AlphaFoldDB" id="A0AAN9NJP0"/>
<dbReference type="Gene3D" id="3.20.20.80">
    <property type="entry name" value="Glycosidases"/>
    <property type="match status" value="1"/>
</dbReference>
<keyword evidence="4" id="KW-0732">Signal</keyword>
<comment type="similarity">
    <text evidence="1 3">Belongs to the glycosyl hydrolase 1 family.</text>
</comment>
<protein>
    <recommendedName>
        <fullName evidence="7">Beta-glucosidase</fullName>
    </recommendedName>
</protein>
<evidence type="ECO:0000313" key="5">
    <source>
        <dbReference type="EMBL" id="KAK7373946.1"/>
    </source>
</evidence>
<feature type="signal peptide" evidence="4">
    <location>
        <begin position="1"/>
        <end position="24"/>
    </location>
</feature>
<dbReference type="PANTHER" id="PTHR10353">
    <property type="entry name" value="GLYCOSYL HYDROLASE"/>
    <property type="match status" value="1"/>
</dbReference>
<sequence>MDLILNVFVVVELVLLIVHPTAHALSRDEFPPDFVFGASASAYQVEGAANEDGRKPSIWDTFSQSGNGGMYSGDGNVACDQYHKYKEDVQLMGNMGLEAHRFSISWSRIIPGIEAHVTLNHLDLPQALEDEYGGWVSRRVVYGSRTSSL</sequence>
<feature type="chain" id="PRO_5042930054" description="Beta-glucosidase" evidence="4">
    <location>
        <begin position="25"/>
        <end position="149"/>
    </location>
</feature>
<evidence type="ECO:0000256" key="3">
    <source>
        <dbReference type="RuleBase" id="RU003690"/>
    </source>
</evidence>
<proteinExistence type="inferred from homology"/>
<evidence type="ECO:0000256" key="1">
    <source>
        <dbReference type="ARBA" id="ARBA00010838"/>
    </source>
</evidence>
<evidence type="ECO:0008006" key="7">
    <source>
        <dbReference type="Google" id="ProtNLM"/>
    </source>
</evidence>
<evidence type="ECO:0000256" key="2">
    <source>
        <dbReference type="ARBA" id="ARBA00022801"/>
    </source>
</evidence>
<dbReference type="GO" id="GO:0005975">
    <property type="term" value="P:carbohydrate metabolic process"/>
    <property type="evidence" value="ECO:0007669"/>
    <property type="project" value="InterPro"/>
</dbReference>
<dbReference type="Pfam" id="PF00232">
    <property type="entry name" value="Glyco_hydro_1"/>
    <property type="match status" value="2"/>
</dbReference>
<dbReference type="PANTHER" id="PTHR10353:SF208">
    <property type="entry name" value="GLYCOSIDE HYDROLASE FAMILY 1 PROTEIN"/>
    <property type="match status" value="1"/>
</dbReference>
<dbReference type="InterPro" id="IPR001360">
    <property type="entry name" value="Glyco_hydro_1"/>
</dbReference>
<keyword evidence="2" id="KW-0378">Hydrolase</keyword>
<dbReference type="GO" id="GO:0008422">
    <property type="term" value="F:beta-glucosidase activity"/>
    <property type="evidence" value="ECO:0007669"/>
    <property type="project" value="TreeGrafter"/>
</dbReference>
<dbReference type="InterPro" id="IPR017853">
    <property type="entry name" value="GH"/>
</dbReference>
<keyword evidence="6" id="KW-1185">Reference proteome</keyword>
<gene>
    <name evidence="5" type="ORF">VNO80_07368</name>
</gene>
<dbReference type="InterPro" id="IPR033132">
    <property type="entry name" value="GH_1_N_CS"/>
</dbReference>
<dbReference type="EMBL" id="JAYMYR010000003">
    <property type="protein sequence ID" value="KAK7373946.1"/>
    <property type="molecule type" value="Genomic_DNA"/>
</dbReference>
<evidence type="ECO:0000313" key="6">
    <source>
        <dbReference type="Proteomes" id="UP001374584"/>
    </source>
</evidence>
<evidence type="ECO:0000256" key="4">
    <source>
        <dbReference type="SAM" id="SignalP"/>
    </source>
</evidence>
<dbReference type="PROSITE" id="PS00653">
    <property type="entry name" value="GLYCOSYL_HYDROL_F1_2"/>
    <property type="match status" value="1"/>
</dbReference>
<dbReference type="SUPFAM" id="SSF51445">
    <property type="entry name" value="(Trans)glycosidases"/>
    <property type="match status" value="1"/>
</dbReference>
<reference evidence="5 6" key="1">
    <citation type="submission" date="2024-01" db="EMBL/GenBank/DDBJ databases">
        <title>The genomes of 5 underutilized Papilionoideae crops provide insights into root nodulation and disease resistanc.</title>
        <authorList>
            <person name="Jiang F."/>
        </authorList>
    </citation>
    <scope>NUCLEOTIDE SEQUENCE [LARGE SCALE GENOMIC DNA]</scope>
    <source>
        <strain evidence="5">JINMINGXINNONG_FW02</strain>
        <tissue evidence="5">Leaves</tissue>
    </source>
</reference>
<name>A0AAN9NJP0_PHACN</name>
<organism evidence="5 6">
    <name type="scientific">Phaseolus coccineus</name>
    <name type="common">Scarlet runner bean</name>
    <name type="synonym">Phaseolus multiflorus</name>
    <dbReference type="NCBI Taxonomy" id="3886"/>
    <lineage>
        <taxon>Eukaryota</taxon>
        <taxon>Viridiplantae</taxon>
        <taxon>Streptophyta</taxon>
        <taxon>Embryophyta</taxon>
        <taxon>Tracheophyta</taxon>
        <taxon>Spermatophyta</taxon>
        <taxon>Magnoliopsida</taxon>
        <taxon>eudicotyledons</taxon>
        <taxon>Gunneridae</taxon>
        <taxon>Pentapetalae</taxon>
        <taxon>rosids</taxon>
        <taxon>fabids</taxon>
        <taxon>Fabales</taxon>
        <taxon>Fabaceae</taxon>
        <taxon>Papilionoideae</taxon>
        <taxon>50 kb inversion clade</taxon>
        <taxon>NPAAA clade</taxon>
        <taxon>indigoferoid/millettioid clade</taxon>
        <taxon>Phaseoleae</taxon>
        <taxon>Phaseolus</taxon>
    </lineage>
</organism>
<accession>A0AAN9NJP0</accession>